<reference evidence="4 5" key="1">
    <citation type="journal article" date="2019" name="Int. J. Syst. Evol. Microbiol.">
        <title>The Global Catalogue of Microorganisms (GCM) 10K type strain sequencing project: providing services to taxonomists for standard genome sequencing and annotation.</title>
        <authorList>
            <consortium name="The Broad Institute Genomics Platform"/>
            <consortium name="The Broad Institute Genome Sequencing Center for Infectious Disease"/>
            <person name="Wu L."/>
            <person name="Ma J."/>
        </authorList>
    </citation>
    <scope>NUCLEOTIDE SEQUENCE [LARGE SCALE GENOMIC DNA]</scope>
    <source>
        <strain evidence="4 5">JCM 4316</strain>
    </source>
</reference>
<keyword evidence="3" id="KW-0460">Magnesium</keyword>
<proteinExistence type="predicted"/>
<dbReference type="SFLD" id="SFLDG01129">
    <property type="entry name" value="C1.5:_HAD__Beta-PGM__Phosphata"/>
    <property type="match status" value="1"/>
</dbReference>
<keyword evidence="5" id="KW-1185">Reference proteome</keyword>
<sequence length="216" mass="22826">MPPLALFDLDGTLADRQSALSDAVTGLCRAHALPSAAEQWLRTELADRANASDFAQLRETFGLDVPAADLWQEYVDLMSAAVTCRPEVLEGLARLRAAAWTIGIITNGAGDIQRAKLAATGLAALVDGVAVSGDLEIRKPDPRLFELAASRCNASLADGGWMVGDNPAGDIGGGHQAGLRTIWLRGRPWPDGLPAAHHVVDDVTDAITILLKETSE</sequence>
<organism evidence="4 5">
    <name type="scientific">Streptomyces cuspidosporus</name>
    <dbReference type="NCBI Taxonomy" id="66882"/>
    <lineage>
        <taxon>Bacteria</taxon>
        <taxon>Bacillati</taxon>
        <taxon>Actinomycetota</taxon>
        <taxon>Actinomycetes</taxon>
        <taxon>Kitasatosporales</taxon>
        <taxon>Streptomycetaceae</taxon>
        <taxon>Streptomyces</taxon>
    </lineage>
</organism>
<accession>A0ABN3GRL0</accession>
<evidence type="ECO:0000256" key="1">
    <source>
        <dbReference type="ARBA" id="ARBA00001946"/>
    </source>
</evidence>
<dbReference type="EMBL" id="BAAASD010000029">
    <property type="protein sequence ID" value="GAA2359273.1"/>
    <property type="molecule type" value="Genomic_DNA"/>
</dbReference>
<name>A0ABN3GRL0_9ACTN</name>
<protein>
    <submittedName>
        <fullName evidence="4">HAD family hydrolase</fullName>
    </submittedName>
</protein>
<dbReference type="PRINTS" id="PR00413">
    <property type="entry name" value="HADHALOGNASE"/>
</dbReference>
<evidence type="ECO:0000313" key="4">
    <source>
        <dbReference type="EMBL" id="GAA2359273.1"/>
    </source>
</evidence>
<dbReference type="Gene3D" id="1.20.120.710">
    <property type="entry name" value="Haloacid dehalogenase hydrolase-like domain"/>
    <property type="match status" value="1"/>
</dbReference>
<evidence type="ECO:0000313" key="5">
    <source>
        <dbReference type="Proteomes" id="UP001500253"/>
    </source>
</evidence>
<dbReference type="PANTHER" id="PTHR46470">
    <property type="entry name" value="N-ACYLNEURAMINATE-9-PHOSPHATASE"/>
    <property type="match status" value="1"/>
</dbReference>
<dbReference type="SFLD" id="SFLDS00003">
    <property type="entry name" value="Haloacid_Dehalogenase"/>
    <property type="match status" value="1"/>
</dbReference>
<comment type="caution">
    <text evidence="4">The sequence shown here is derived from an EMBL/GenBank/DDBJ whole genome shotgun (WGS) entry which is preliminary data.</text>
</comment>
<dbReference type="InterPro" id="IPR023214">
    <property type="entry name" value="HAD_sf"/>
</dbReference>
<keyword evidence="2 4" id="KW-0378">Hydrolase</keyword>
<dbReference type="Pfam" id="PF00702">
    <property type="entry name" value="Hydrolase"/>
    <property type="match status" value="1"/>
</dbReference>
<evidence type="ECO:0000256" key="3">
    <source>
        <dbReference type="ARBA" id="ARBA00022842"/>
    </source>
</evidence>
<comment type="cofactor">
    <cofactor evidence="1">
        <name>Mg(2+)</name>
        <dbReference type="ChEBI" id="CHEBI:18420"/>
    </cofactor>
</comment>
<gene>
    <name evidence="4" type="ORF">GCM10010246_56640</name>
</gene>
<dbReference type="Gene3D" id="3.40.50.1000">
    <property type="entry name" value="HAD superfamily/HAD-like"/>
    <property type="match status" value="1"/>
</dbReference>
<dbReference type="RefSeq" id="WP_346177205.1">
    <property type="nucleotide sequence ID" value="NZ_BAAASD010000029.1"/>
</dbReference>
<dbReference type="InterPro" id="IPR006439">
    <property type="entry name" value="HAD-SF_hydro_IA"/>
</dbReference>
<dbReference type="SUPFAM" id="SSF56784">
    <property type="entry name" value="HAD-like"/>
    <property type="match status" value="1"/>
</dbReference>
<dbReference type="Proteomes" id="UP001500253">
    <property type="component" value="Unassembled WGS sequence"/>
</dbReference>
<dbReference type="GO" id="GO:0016787">
    <property type="term" value="F:hydrolase activity"/>
    <property type="evidence" value="ECO:0007669"/>
    <property type="project" value="UniProtKB-KW"/>
</dbReference>
<dbReference type="InterPro" id="IPR036412">
    <property type="entry name" value="HAD-like_sf"/>
</dbReference>
<evidence type="ECO:0000256" key="2">
    <source>
        <dbReference type="ARBA" id="ARBA00022801"/>
    </source>
</evidence>
<dbReference type="InterPro" id="IPR051400">
    <property type="entry name" value="HAD-like_hydrolase"/>
</dbReference>